<reference evidence="1 2" key="1">
    <citation type="submission" date="2019-10" db="EMBL/GenBank/DDBJ databases">
        <title>Vibrio sp. nov. isolated from a shrimp pond.</title>
        <authorList>
            <person name="Gomez-Gil B."/>
            <person name="Enciso-Ibarra J."/>
            <person name="Enciso-Ibarra K."/>
            <person name="Bolan-Mejia C."/>
        </authorList>
    </citation>
    <scope>NUCLEOTIDE SEQUENCE [LARGE SCALE GENOMIC DNA]</scope>
    <source>
        <strain evidence="1 2">CAIM 722</strain>
    </source>
</reference>
<gene>
    <name evidence="1" type="ORF">F9817_14180</name>
</gene>
<dbReference type="Gene3D" id="2.10.290.10">
    <property type="entry name" value="YfgJ-like"/>
    <property type="match status" value="1"/>
</dbReference>
<evidence type="ECO:0000313" key="1">
    <source>
        <dbReference type="EMBL" id="MZI94341.1"/>
    </source>
</evidence>
<name>A0A7X4RUY4_9VIBR</name>
<dbReference type="SUPFAM" id="SSF161187">
    <property type="entry name" value="YfgJ-like"/>
    <property type="match status" value="1"/>
</dbReference>
<dbReference type="EMBL" id="WEKT01000027">
    <property type="protein sequence ID" value="MZI94341.1"/>
    <property type="molecule type" value="Genomic_DNA"/>
</dbReference>
<dbReference type="Pfam" id="PF07191">
    <property type="entry name" value="Zn_ribbon_6"/>
    <property type="match status" value="1"/>
</dbReference>
<dbReference type="InterPro" id="IPR029037">
    <property type="entry name" value="DUF1407/YfgJ-like_sf"/>
</dbReference>
<dbReference type="GO" id="GO:0016874">
    <property type="term" value="F:ligase activity"/>
    <property type="evidence" value="ECO:0007669"/>
    <property type="project" value="UniProtKB-KW"/>
</dbReference>
<dbReference type="InterPro" id="IPR010807">
    <property type="entry name" value="YfgJ-like"/>
</dbReference>
<evidence type="ECO:0000313" key="2">
    <source>
        <dbReference type="Proteomes" id="UP000462621"/>
    </source>
</evidence>
<dbReference type="RefSeq" id="WP_161156662.1">
    <property type="nucleotide sequence ID" value="NZ_WEKT01000027.1"/>
</dbReference>
<proteinExistence type="predicted"/>
<keyword evidence="1" id="KW-0436">Ligase</keyword>
<sequence>MSMNKCPICHKELTWEGPHYLCGECARHFKKVAFCPTCDNELEKLQACGSVSYFCPTCNELKSKSTVRIEMQIIPNTP</sequence>
<organism evidence="1 2">
    <name type="scientific">Vibrio eleionomae</name>
    <dbReference type="NCBI Taxonomy" id="2653505"/>
    <lineage>
        <taxon>Bacteria</taxon>
        <taxon>Pseudomonadati</taxon>
        <taxon>Pseudomonadota</taxon>
        <taxon>Gammaproteobacteria</taxon>
        <taxon>Vibrionales</taxon>
        <taxon>Vibrionaceae</taxon>
        <taxon>Vibrio</taxon>
    </lineage>
</organism>
<accession>A0A7X4RUY4</accession>
<comment type="caution">
    <text evidence="1">The sequence shown here is derived from an EMBL/GenBank/DDBJ whole genome shotgun (WGS) entry which is preliminary data.</text>
</comment>
<dbReference type="AlphaFoldDB" id="A0A7X4RUY4"/>
<dbReference type="Proteomes" id="UP000462621">
    <property type="component" value="Unassembled WGS sequence"/>
</dbReference>
<keyword evidence="2" id="KW-1185">Reference proteome</keyword>
<protein>
    <submittedName>
        <fullName evidence="1">DNA ligase</fullName>
    </submittedName>
</protein>